<proteinExistence type="predicted"/>
<feature type="region of interest" description="Disordered" evidence="1">
    <location>
        <begin position="331"/>
        <end position="350"/>
    </location>
</feature>
<organism evidence="2 3">
    <name type="scientific">Gilliamella bombicola</name>
    <dbReference type="NCBI Taxonomy" id="1798182"/>
    <lineage>
        <taxon>Bacteria</taxon>
        <taxon>Pseudomonadati</taxon>
        <taxon>Pseudomonadota</taxon>
        <taxon>Gammaproteobacteria</taxon>
        <taxon>Orbales</taxon>
        <taxon>Orbaceae</taxon>
        <taxon>Gilliamella</taxon>
    </lineage>
</organism>
<dbReference type="EMBL" id="FMAQ01000001">
    <property type="protein sequence ID" value="SCB78538.1"/>
    <property type="molecule type" value="Genomic_DNA"/>
</dbReference>
<name>A0A1C3Z8G4_9GAMM</name>
<reference evidence="3" key="1">
    <citation type="submission" date="2016-08" db="EMBL/GenBank/DDBJ databases">
        <authorList>
            <person name="Varghese N."/>
            <person name="Submissions Spin"/>
        </authorList>
    </citation>
    <scope>NUCLEOTIDE SEQUENCE [LARGE SCALE GENOMIC DNA]</scope>
    <source>
        <strain evidence="3">R-53248</strain>
    </source>
</reference>
<evidence type="ECO:0000256" key="1">
    <source>
        <dbReference type="SAM" id="MobiDB-lite"/>
    </source>
</evidence>
<evidence type="ECO:0008006" key="4">
    <source>
        <dbReference type="Google" id="ProtNLM"/>
    </source>
</evidence>
<feature type="compositionally biased region" description="Polar residues" evidence="1">
    <location>
        <begin position="334"/>
        <end position="347"/>
    </location>
</feature>
<evidence type="ECO:0000313" key="3">
    <source>
        <dbReference type="Proteomes" id="UP000199670"/>
    </source>
</evidence>
<dbReference type="RefSeq" id="WP_141683309.1">
    <property type="nucleotide sequence ID" value="NZ_FMAQ01000001.1"/>
</dbReference>
<dbReference type="OrthoDB" id="7057572at2"/>
<gene>
    <name evidence="2" type="ORF">GA0061081_101288</name>
</gene>
<dbReference type="AlphaFoldDB" id="A0A1C3Z8G4"/>
<protein>
    <recommendedName>
        <fullName evidence="4">DUF1566 domain-containing protein</fullName>
    </recommendedName>
</protein>
<dbReference type="Proteomes" id="UP000199670">
    <property type="component" value="Unassembled WGS sequence"/>
</dbReference>
<evidence type="ECO:0000313" key="2">
    <source>
        <dbReference type="EMBL" id="SCB78538.1"/>
    </source>
</evidence>
<sequence>MKNCFSIIFGIKPQVCQAYILNLLNYLCRQKQMQYLFSSRNLAKSSSPLAFALLLLPYSFDSQALSAKTTSAIEGSAPYLTFDGGRTRATINDVLAITLPDGARVTPSSDTSSRTNPMLVRNISTFDDIHTLVPSGKNTMSFRDLIAQGNWGDDDGDGQGTYGVTADGSIFMYIRDKYGRTVNRSDTVDVCKGPYEVILSSTRHSLITRYGVPRASYLDAQEKTYYINLNQPRVCYARPYLGVSANVAGIWNTYEGFLVQSTSSSSYGLNFPTTGADGLYFYLAAGGGNDVSKLKWAPVTRSGITATVTMVIPNETPDMREVFARVQLSGPRADSTQIQSDNPSPLSRPSLPQVFELEGKDSQGNVVVKYGFKLRQWFVNRSDIIDTVPGQIQWCSSLGYRLPRIKDLTNAKCGVGPDFPCLGVDGATPSSGAKHFQRRIGAGFFTEWGDMNSYPDAGFMPFTGYWTSDVISDNYFDVNTRNGYVARYKSGKHPAVCITP</sequence>
<accession>A0A1C3Z8G4</accession>
<keyword evidence="3" id="KW-1185">Reference proteome</keyword>